<proteinExistence type="predicted"/>
<feature type="transmembrane region" description="Helical" evidence="1">
    <location>
        <begin position="406"/>
        <end position="426"/>
    </location>
</feature>
<keyword evidence="1" id="KW-1133">Transmembrane helix</keyword>
<evidence type="ECO:0000313" key="2">
    <source>
        <dbReference type="EMBL" id="MFN2975024.1"/>
    </source>
</evidence>
<accession>A0ABW9KK70</accession>
<gene>
    <name evidence="2" type="ORF">ACK2TP_04550</name>
</gene>
<dbReference type="RefSeq" id="WP_263413438.1">
    <property type="nucleotide sequence ID" value="NZ_BAABBH010000001.1"/>
</dbReference>
<keyword evidence="1" id="KW-0472">Membrane</keyword>
<dbReference type="EMBL" id="JBJYXY010000001">
    <property type="protein sequence ID" value="MFN2975024.1"/>
    <property type="molecule type" value="Genomic_DNA"/>
</dbReference>
<evidence type="ECO:0000313" key="3">
    <source>
        <dbReference type="Proteomes" id="UP001634747"/>
    </source>
</evidence>
<keyword evidence="1" id="KW-0812">Transmembrane</keyword>
<reference evidence="2 3" key="1">
    <citation type="submission" date="2024-12" db="EMBL/GenBank/DDBJ databases">
        <authorList>
            <person name="Lee Y."/>
        </authorList>
    </citation>
    <scope>NUCLEOTIDE SEQUENCE [LARGE SCALE GENOMIC DNA]</scope>
    <source>
        <strain evidence="2 3">03SUJ4</strain>
    </source>
</reference>
<protein>
    <submittedName>
        <fullName evidence="2">Uncharacterized protein</fullName>
    </submittedName>
</protein>
<dbReference type="Proteomes" id="UP001634747">
    <property type="component" value="Unassembled WGS sequence"/>
</dbReference>
<keyword evidence="3" id="KW-1185">Reference proteome</keyword>
<sequence length="457" mass="52400">MSDEDAPQLELTDLFLTEVFFVEHFADLQKQMRRLFPLDPYKLASSHDPLEESDSMNAGRWSFVGSLLGENKFFPLQSAIVSDMPNEVERVDIELYKLIPSAWVLVFRARLKPAASEALNNILRRPPLGWVTLATWFPFGRFAWAHGGTSSENAAKDLVRQELSSIKRKVSIFVGHHFTGFFWKSGRDTLPVIEQLWVKQEAREFGATDSAKQVRLWPRIVFPDSGHWDRYVYKNWEVIPRTHTSDARLTKYSIEANEDDLYSIDQHCGASLSASYAILEVVLSLRRRLESIRSPIYSLYRKRQNAKHLAKTLALHRDALTSAYDLQRLALEKKQIRSRTWLFDINLFCSSEPNHRSEALGKRLELIADSLLLESRDYADLLLKRNETEAANRNLQIMLSLQRRTYAVTVLALTISLCALIGSKGIRKAVNLAKDRLSSAHTLKSAPLAQDLVRRFR</sequence>
<comment type="caution">
    <text evidence="2">The sequence shown here is derived from an EMBL/GenBank/DDBJ whole genome shotgun (WGS) entry which is preliminary data.</text>
</comment>
<name>A0ABW9KK70_9BACT</name>
<evidence type="ECO:0000256" key="1">
    <source>
        <dbReference type="SAM" id="Phobius"/>
    </source>
</evidence>
<organism evidence="2 3">
    <name type="scientific">Terriglobus aquaticus</name>
    <dbReference type="NCBI Taxonomy" id="940139"/>
    <lineage>
        <taxon>Bacteria</taxon>
        <taxon>Pseudomonadati</taxon>
        <taxon>Acidobacteriota</taxon>
        <taxon>Terriglobia</taxon>
        <taxon>Terriglobales</taxon>
        <taxon>Acidobacteriaceae</taxon>
        <taxon>Terriglobus</taxon>
    </lineage>
</organism>